<evidence type="ECO:0000313" key="2">
    <source>
        <dbReference type="EMBL" id="PJA20019.1"/>
    </source>
</evidence>
<evidence type="ECO:0000313" key="3">
    <source>
        <dbReference type="Proteomes" id="UP000230137"/>
    </source>
</evidence>
<dbReference type="Pfam" id="PF05168">
    <property type="entry name" value="HEPN"/>
    <property type="match status" value="1"/>
</dbReference>
<evidence type="ECO:0000259" key="1">
    <source>
        <dbReference type="PROSITE" id="PS50910"/>
    </source>
</evidence>
<accession>A0A2M7W3R8</accession>
<comment type="caution">
    <text evidence="2">The sequence shown here is derived from an EMBL/GenBank/DDBJ whole genome shotgun (WGS) entry which is preliminary data.</text>
</comment>
<dbReference type="SUPFAM" id="SSF81593">
    <property type="entry name" value="Nucleotidyltransferase substrate binding subunit/domain"/>
    <property type="match status" value="1"/>
</dbReference>
<protein>
    <submittedName>
        <fullName evidence="2">DNA-binding protein</fullName>
    </submittedName>
</protein>
<gene>
    <name evidence="2" type="ORF">COX60_03065</name>
</gene>
<dbReference type="Proteomes" id="UP000230137">
    <property type="component" value="Unassembled WGS sequence"/>
</dbReference>
<dbReference type="SMART" id="SM00748">
    <property type="entry name" value="HEPN"/>
    <property type="match status" value="1"/>
</dbReference>
<dbReference type="PROSITE" id="PS50910">
    <property type="entry name" value="HEPN"/>
    <property type="match status" value="1"/>
</dbReference>
<dbReference type="InterPro" id="IPR007842">
    <property type="entry name" value="HEPN_dom"/>
</dbReference>
<name>A0A2M7W3R8_9BACT</name>
<organism evidence="2 3">
    <name type="scientific">Candidatus Berkelbacteria bacterium CG_4_10_14_0_2_um_filter_35_9_33_12</name>
    <dbReference type="NCBI Taxonomy" id="1974499"/>
    <lineage>
        <taxon>Bacteria</taxon>
        <taxon>Candidatus Berkelbacteria</taxon>
    </lineage>
</organism>
<proteinExistence type="predicted"/>
<keyword evidence="2" id="KW-0238">DNA-binding</keyword>
<dbReference type="AlphaFoldDB" id="A0A2M7W3R8"/>
<feature type="domain" description="HEPN" evidence="1">
    <location>
        <begin position="11"/>
        <end position="119"/>
    </location>
</feature>
<dbReference type="Gene3D" id="1.20.120.330">
    <property type="entry name" value="Nucleotidyltransferases domain 2"/>
    <property type="match status" value="1"/>
</dbReference>
<sequence>MGKEETIKYWIIASERDKKSALDMLRDGNYNWSLFLWQLVLERLLKALIVKKDKEVIRTHNLVRLSEIADIELSDDQRAELTEISRFNIEARYDDYKDEFYRKATKEYTKKWSEIAQRIEKWIIQKI</sequence>
<reference evidence="3" key="1">
    <citation type="submission" date="2017-09" db="EMBL/GenBank/DDBJ databases">
        <title>Depth-based differentiation of microbial function through sediment-hosted aquifers and enrichment of novel symbionts in the deep terrestrial subsurface.</title>
        <authorList>
            <person name="Probst A.J."/>
            <person name="Ladd B."/>
            <person name="Jarett J.K."/>
            <person name="Geller-Mcgrath D.E."/>
            <person name="Sieber C.M.K."/>
            <person name="Emerson J.B."/>
            <person name="Anantharaman K."/>
            <person name="Thomas B.C."/>
            <person name="Malmstrom R."/>
            <person name="Stieglmeier M."/>
            <person name="Klingl A."/>
            <person name="Woyke T."/>
            <person name="Ryan C.M."/>
            <person name="Banfield J.F."/>
        </authorList>
    </citation>
    <scope>NUCLEOTIDE SEQUENCE [LARGE SCALE GENOMIC DNA]</scope>
</reference>
<dbReference type="EMBL" id="PFQF01000042">
    <property type="protein sequence ID" value="PJA20019.1"/>
    <property type="molecule type" value="Genomic_DNA"/>
</dbReference>
<dbReference type="GO" id="GO:0003677">
    <property type="term" value="F:DNA binding"/>
    <property type="evidence" value="ECO:0007669"/>
    <property type="project" value="UniProtKB-KW"/>
</dbReference>